<dbReference type="FunFam" id="1.10.10.10:FF:000079">
    <property type="entry name" value="GntR family transcriptional regulator"/>
    <property type="match status" value="1"/>
</dbReference>
<dbReference type="PRINTS" id="PR00035">
    <property type="entry name" value="HTHGNTR"/>
</dbReference>
<comment type="caution">
    <text evidence="5">The sequence shown here is derived from an EMBL/GenBank/DDBJ whole genome shotgun (WGS) entry which is preliminary data.</text>
</comment>
<evidence type="ECO:0000313" key="5">
    <source>
        <dbReference type="EMBL" id="RAU21038.1"/>
    </source>
</evidence>
<keyword evidence="6" id="KW-1185">Reference proteome</keyword>
<dbReference type="Gene3D" id="3.40.1410.10">
    <property type="entry name" value="Chorismate lyase-like"/>
    <property type="match status" value="1"/>
</dbReference>
<dbReference type="InterPro" id="IPR000524">
    <property type="entry name" value="Tscrpt_reg_HTH_GntR"/>
</dbReference>
<evidence type="ECO:0000256" key="2">
    <source>
        <dbReference type="ARBA" id="ARBA00023125"/>
    </source>
</evidence>
<protein>
    <submittedName>
        <fullName evidence="5">GntR family transcriptional regulator</fullName>
    </submittedName>
</protein>
<sequence>MTSEAALLHATDSRLPLYARLRDVLTRRVAAGEWAPDRAIPAESTLADSYGVSLGTVRKALEQLVDEGLLERRQGSGTFVRRARFDQSLFRFFRLSGGGAIPASRILRREVVDAWRLPATPLGVMAGGKAIRMQRLRLWGDEPFLAEDILLPFERFAGLMDLTTDELGPLLYPVYEAVCGQIIARAEEELTVAVADEAAARLLRCPVGSPVVRIERLALAHDGTALEWRRSSGLASQFRYKVDIK</sequence>
<dbReference type="GO" id="GO:0003700">
    <property type="term" value="F:DNA-binding transcription factor activity"/>
    <property type="evidence" value="ECO:0007669"/>
    <property type="project" value="InterPro"/>
</dbReference>
<feature type="domain" description="HTH gntR-type" evidence="4">
    <location>
        <begin position="15"/>
        <end position="83"/>
    </location>
</feature>
<dbReference type="Pfam" id="PF00392">
    <property type="entry name" value="GntR"/>
    <property type="match status" value="1"/>
</dbReference>
<dbReference type="SUPFAM" id="SSF64288">
    <property type="entry name" value="Chorismate lyase-like"/>
    <property type="match status" value="1"/>
</dbReference>
<dbReference type="PANTHER" id="PTHR44846">
    <property type="entry name" value="MANNOSYL-D-GLYCERATE TRANSPORT/METABOLISM SYSTEM REPRESSOR MNGR-RELATED"/>
    <property type="match status" value="1"/>
</dbReference>
<dbReference type="PROSITE" id="PS50949">
    <property type="entry name" value="HTH_GNTR"/>
    <property type="match status" value="1"/>
</dbReference>
<name>A0A364NVC4_9PROT</name>
<dbReference type="SMART" id="SM00345">
    <property type="entry name" value="HTH_GNTR"/>
    <property type="match status" value="1"/>
</dbReference>
<dbReference type="AlphaFoldDB" id="A0A364NVC4"/>
<dbReference type="InterPro" id="IPR036390">
    <property type="entry name" value="WH_DNA-bd_sf"/>
</dbReference>
<dbReference type="Gene3D" id="1.10.10.10">
    <property type="entry name" value="Winged helix-like DNA-binding domain superfamily/Winged helix DNA-binding domain"/>
    <property type="match status" value="1"/>
</dbReference>
<dbReference type="OrthoDB" id="7989071at2"/>
<evidence type="ECO:0000256" key="3">
    <source>
        <dbReference type="ARBA" id="ARBA00023163"/>
    </source>
</evidence>
<dbReference type="Proteomes" id="UP000251075">
    <property type="component" value="Unassembled WGS sequence"/>
</dbReference>
<dbReference type="InterPro" id="IPR036388">
    <property type="entry name" value="WH-like_DNA-bd_sf"/>
</dbReference>
<dbReference type="InterPro" id="IPR050679">
    <property type="entry name" value="Bact_HTH_transcr_reg"/>
</dbReference>
<organism evidence="5 6">
    <name type="scientific">Paramagnetospirillum kuznetsovii</name>
    <dbReference type="NCBI Taxonomy" id="2053833"/>
    <lineage>
        <taxon>Bacteria</taxon>
        <taxon>Pseudomonadati</taxon>
        <taxon>Pseudomonadota</taxon>
        <taxon>Alphaproteobacteria</taxon>
        <taxon>Rhodospirillales</taxon>
        <taxon>Magnetospirillaceae</taxon>
        <taxon>Paramagnetospirillum</taxon>
    </lineage>
</organism>
<evidence type="ECO:0000313" key="6">
    <source>
        <dbReference type="Proteomes" id="UP000251075"/>
    </source>
</evidence>
<dbReference type="GO" id="GO:0045892">
    <property type="term" value="P:negative regulation of DNA-templated transcription"/>
    <property type="evidence" value="ECO:0007669"/>
    <property type="project" value="TreeGrafter"/>
</dbReference>
<dbReference type="RefSeq" id="WP_112146092.1">
    <property type="nucleotide sequence ID" value="NZ_PGTO01000013.1"/>
</dbReference>
<gene>
    <name evidence="5" type="ORF">CU669_14845</name>
</gene>
<dbReference type="Pfam" id="PF07702">
    <property type="entry name" value="UTRA"/>
    <property type="match status" value="1"/>
</dbReference>
<accession>A0A364NVC4</accession>
<keyword evidence="1" id="KW-0805">Transcription regulation</keyword>
<dbReference type="SMART" id="SM00866">
    <property type="entry name" value="UTRA"/>
    <property type="match status" value="1"/>
</dbReference>
<dbReference type="InterPro" id="IPR028978">
    <property type="entry name" value="Chorismate_lyase_/UTRA_dom_sf"/>
</dbReference>
<dbReference type="PANTHER" id="PTHR44846:SF1">
    <property type="entry name" value="MANNOSYL-D-GLYCERATE TRANSPORT_METABOLISM SYSTEM REPRESSOR MNGR-RELATED"/>
    <property type="match status" value="1"/>
</dbReference>
<dbReference type="GO" id="GO:0003677">
    <property type="term" value="F:DNA binding"/>
    <property type="evidence" value="ECO:0007669"/>
    <property type="project" value="UniProtKB-KW"/>
</dbReference>
<dbReference type="InterPro" id="IPR011663">
    <property type="entry name" value="UTRA"/>
</dbReference>
<keyword evidence="3" id="KW-0804">Transcription</keyword>
<proteinExistence type="predicted"/>
<dbReference type="CDD" id="cd07377">
    <property type="entry name" value="WHTH_GntR"/>
    <property type="match status" value="1"/>
</dbReference>
<evidence type="ECO:0000259" key="4">
    <source>
        <dbReference type="PROSITE" id="PS50949"/>
    </source>
</evidence>
<dbReference type="SUPFAM" id="SSF46785">
    <property type="entry name" value="Winged helix' DNA-binding domain"/>
    <property type="match status" value="1"/>
</dbReference>
<reference evidence="5 6" key="1">
    <citation type="submission" date="2017-11" db="EMBL/GenBank/DDBJ databases">
        <title>Draft genome sequence of magnetotactic bacterium Magnetospirillum kuznetsovii LBB-42.</title>
        <authorList>
            <person name="Grouzdev D.S."/>
            <person name="Rysina M.S."/>
            <person name="Baslerov R.V."/>
            <person name="Koziaeva V."/>
        </authorList>
    </citation>
    <scope>NUCLEOTIDE SEQUENCE [LARGE SCALE GENOMIC DNA]</scope>
    <source>
        <strain evidence="5 6">LBB-42</strain>
    </source>
</reference>
<dbReference type="EMBL" id="PGTO01000013">
    <property type="protein sequence ID" value="RAU21038.1"/>
    <property type="molecule type" value="Genomic_DNA"/>
</dbReference>
<keyword evidence="2" id="KW-0238">DNA-binding</keyword>
<evidence type="ECO:0000256" key="1">
    <source>
        <dbReference type="ARBA" id="ARBA00023015"/>
    </source>
</evidence>